<dbReference type="AlphaFoldDB" id="A0A0F9LGM7"/>
<comment type="caution">
    <text evidence="2">The sequence shown here is derived from an EMBL/GenBank/DDBJ whole genome shotgun (WGS) entry which is preliminary data.</text>
</comment>
<accession>A0A0F9LGM7</accession>
<feature type="compositionally biased region" description="Basic and acidic residues" evidence="1">
    <location>
        <begin position="38"/>
        <end position="51"/>
    </location>
</feature>
<proteinExistence type="predicted"/>
<organism evidence="2">
    <name type="scientific">marine sediment metagenome</name>
    <dbReference type="NCBI Taxonomy" id="412755"/>
    <lineage>
        <taxon>unclassified sequences</taxon>
        <taxon>metagenomes</taxon>
        <taxon>ecological metagenomes</taxon>
    </lineage>
</organism>
<sequence>MSKGCWYRPVNKKKYDENYDRIFGEKTDEKAPIQNRGSMEKETKEENEVHGSSEAGDT</sequence>
<protein>
    <submittedName>
        <fullName evidence="2">Uncharacterized protein</fullName>
    </submittedName>
</protein>
<feature type="region of interest" description="Disordered" evidence="1">
    <location>
        <begin position="24"/>
        <end position="58"/>
    </location>
</feature>
<evidence type="ECO:0000313" key="2">
    <source>
        <dbReference type="EMBL" id="KKM92648.1"/>
    </source>
</evidence>
<dbReference type="EMBL" id="LAZR01006365">
    <property type="protein sequence ID" value="KKM92648.1"/>
    <property type="molecule type" value="Genomic_DNA"/>
</dbReference>
<gene>
    <name evidence="2" type="ORF">LCGC14_1216430</name>
</gene>
<reference evidence="2" key="1">
    <citation type="journal article" date="2015" name="Nature">
        <title>Complex archaea that bridge the gap between prokaryotes and eukaryotes.</title>
        <authorList>
            <person name="Spang A."/>
            <person name="Saw J.H."/>
            <person name="Jorgensen S.L."/>
            <person name="Zaremba-Niedzwiedzka K."/>
            <person name="Martijn J."/>
            <person name="Lind A.E."/>
            <person name="van Eijk R."/>
            <person name="Schleper C."/>
            <person name="Guy L."/>
            <person name="Ettema T.J."/>
        </authorList>
    </citation>
    <scope>NUCLEOTIDE SEQUENCE</scope>
</reference>
<name>A0A0F9LGM7_9ZZZZ</name>
<evidence type="ECO:0000256" key="1">
    <source>
        <dbReference type="SAM" id="MobiDB-lite"/>
    </source>
</evidence>